<evidence type="ECO:0000256" key="9">
    <source>
        <dbReference type="RuleBase" id="RU003357"/>
    </source>
</evidence>
<evidence type="ECO:0000256" key="6">
    <source>
        <dbReference type="ARBA" id="ARBA00023136"/>
    </source>
</evidence>
<keyword evidence="2 8" id="KW-0813">Transport</keyword>
<evidence type="ECO:0000313" key="12">
    <source>
        <dbReference type="EMBL" id="PCJ23381.1"/>
    </source>
</evidence>
<protein>
    <submittedName>
        <fullName evidence="12">Uncharacterized protein</fullName>
    </submittedName>
</protein>
<evidence type="ECO:0000256" key="5">
    <source>
        <dbReference type="ARBA" id="ARBA00023077"/>
    </source>
</evidence>
<dbReference type="InterPro" id="IPR012910">
    <property type="entry name" value="Plug_dom"/>
</dbReference>
<dbReference type="SUPFAM" id="SSF56935">
    <property type="entry name" value="Porins"/>
    <property type="match status" value="1"/>
</dbReference>
<dbReference type="PROSITE" id="PS52016">
    <property type="entry name" value="TONB_DEPENDENT_REC_3"/>
    <property type="match status" value="1"/>
</dbReference>
<keyword evidence="4 8" id="KW-0812">Transmembrane</keyword>
<reference evidence="13" key="1">
    <citation type="submission" date="2017-08" db="EMBL/GenBank/DDBJ databases">
        <title>A dynamic microbial community with high functional redundancy inhabits the cold, oxic subseafloor aquifer.</title>
        <authorList>
            <person name="Tully B.J."/>
            <person name="Wheat C.G."/>
            <person name="Glazer B.T."/>
            <person name="Huber J.A."/>
        </authorList>
    </citation>
    <scope>NUCLEOTIDE SEQUENCE [LARGE SCALE GENOMIC DNA]</scope>
</reference>
<gene>
    <name evidence="12" type="ORF">COA96_12040</name>
</gene>
<evidence type="ECO:0000256" key="4">
    <source>
        <dbReference type="ARBA" id="ARBA00022692"/>
    </source>
</evidence>
<keyword evidence="3 8" id="KW-1134">Transmembrane beta strand</keyword>
<accession>A0A2A5AWA0</accession>
<dbReference type="InterPro" id="IPR037066">
    <property type="entry name" value="Plug_dom_sf"/>
</dbReference>
<feature type="domain" description="TonB-dependent receptor-like beta-barrel" evidence="10">
    <location>
        <begin position="239"/>
        <end position="702"/>
    </location>
</feature>
<keyword evidence="5 9" id="KW-0798">TonB box</keyword>
<dbReference type="AlphaFoldDB" id="A0A2A5AWA0"/>
<comment type="similarity">
    <text evidence="8 9">Belongs to the TonB-dependent receptor family.</text>
</comment>
<dbReference type="Pfam" id="PF00593">
    <property type="entry name" value="TonB_dep_Rec_b-barrel"/>
    <property type="match status" value="1"/>
</dbReference>
<sequence length="725" mass="80674">MSAINRLQLNYSSEKSACLLFGSFLIIVTLFFPALLLAQESSEDSTVTYPAAYFDAYTPITVNDMLDRIPGIELILQESSGSSSDGDRGLGATARVLINGRRLAGKANEARAQLDRISANNVERVEIIRGSSSGLDVQNTGQLVNIVLLESESRSNVTAQLSGTYFDDGNSEPGGSVAWSGQTGNWTYLLSGEVATNYKHTESFETSINGDLSSNETIKLDRYIDQTNYTINSNLTYAPSNQDRVAVNFLYSENDPPTKINRLFTDFNTGSPLERYEREAIPSTSSNWELGGDYQHSFENGSRFKLLVIANEKKENITRERFTALAEEGAEIKNLFLDTNSTYQERIMRSSYTMNFTPNQGLELGIEIAETTQDSGLRLGVLTSQAGFPEFGGLTPVAFSNAFSTVQELRYEPFLVHNWQLNSRMSLESSVVIESSEIEQSGDLSVSRSFNFVKPKLNFRFDLTNSMQIKATLEQFVSQLSFADFSRATNSDDDDQNTVAGNPTLNPEESLRAEVSLDYRLPNDGGALNARYFYYDFKNKTGKIDISPSPTNLVSTNGNVGSAAAYGLVTNASVRLGMFGLPQILVTAALRLQEAEFHNDPLTPTEHGFKPFERGSYRLGFRHDVPAYKLNYGASYVGHIEDGRHSYDINNRYSFFVPHTLNLFIEKQGWGGLTYRFEGSNLTDYEGCNMRRRYDSYVIVSNLIEQETNCSTTGRQFTLGVRGTF</sequence>
<keyword evidence="7 8" id="KW-0998">Cell outer membrane</keyword>
<evidence type="ECO:0000256" key="3">
    <source>
        <dbReference type="ARBA" id="ARBA00022452"/>
    </source>
</evidence>
<evidence type="ECO:0000259" key="11">
    <source>
        <dbReference type="Pfam" id="PF07715"/>
    </source>
</evidence>
<dbReference type="InterPro" id="IPR000531">
    <property type="entry name" value="Beta-barrel_TonB"/>
</dbReference>
<evidence type="ECO:0000259" key="10">
    <source>
        <dbReference type="Pfam" id="PF00593"/>
    </source>
</evidence>
<organism evidence="12 13">
    <name type="scientific">SAR86 cluster bacterium</name>
    <dbReference type="NCBI Taxonomy" id="2030880"/>
    <lineage>
        <taxon>Bacteria</taxon>
        <taxon>Pseudomonadati</taxon>
        <taxon>Pseudomonadota</taxon>
        <taxon>Gammaproteobacteria</taxon>
        <taxon>SAR86 cluster</taxon>
    </lineage>
</organism>
<feature type="domain" description="TonB-dependent receptor plug" evidence="11">
    <location>
        <begin position="43"/>
        <end position="134"/>
    </location>
</feature>
<evidence type="ECO:0000313" key="13">
    <source>
        <dbReference type="Proteomes" id="UP000218327"/>
    </source>
</evidence>
<evidence type="ECO:0000256" key="8">
    <source>
        <dbReference type="PROSITE-ProRule" id="PRU01360"/>
    </source>
</evidence>
<dbReference type="Gene3D" id="2.40.170.20">
    <property type="entry name" value="TonB-dependent receptor, beta-barrel domain"/>
    <property type="match status" value="1"/>
</dbReference>
<evidence type="ECO:0000256" key="2">
    <source>
        <dbReference type="ARBA" id="ARBA00022448"/>
    </source>
</evidence>
<dbReference type="GO" id="GO:0009279">
    <property type="term" value="C:cell outer membrane"/>
    <property type="evidence" value="ECO:0007669"/>
    <property type="project" value="UniProtKB-SubCell"/>
</dbReference>
<dbReference type="InterPro" id="IPR039426">
    <property type="entry name" value="TonB-dep_rcpt-like"/>
</dbReference>
<dbReference type="Pfam" id="PF07715">
    <property type="entry name" value="Plug"/>
    <property type="match status" value="1"/>
</dbReference>
<dbReference type="Gene3D" id="2.170.130.10">
    <property type="entry name" value="TonB-dependent receptor, plug domain"/>
    <property type="match status" value="1"/>
</dbReference>
<keyword evidence="6 8" id="KW-0472">Membrane</keyword>
<dbReference type="Proteomes" id="UP000218327">
    <property type="component" value="Unassembled WGS sequence"/>
</dbReference>
<comment type="subcellular location">
    <subcellularLocation>
        <location evidence="1 8">Cell outer membrane</location>
        <topology evidence="1 8">Multi-pass membrane protein</topology>
    </subcellularLocation>
</comment>
<name>A0A2A5AWA0_9GAMM</name>
<evidence type="ECO:0000256" key="1">
    <source>
        <dbReference type="ARBA" id="ARBA00004571"/>
    </source>
</evidence>
<comment type="caution">
    <text evidence="12">The sequence shown here is derived from an EMBL/GenBank/DDBJ whole genome shotgun (WGS) entry which is preliminary data.</text>
</comment>
<evidence type="ECO:0000256" key="7">
    <source>
        <dbReference type="ARBA" id="ARBA00023237"/>
    </source>
</evidence>
<dbReference type="EMBL" id="NVVJ01000040">
    <property type="protein sequence ID" value="PCJ23381.1"/>
    <property type="molecule type" value="Genomic_DNA"/>
</dbReference>
<dbReference type="InterPro" id="IPR036942">
    <property type="entry name" value="Beta-barrel_TonB_sf"/>
</dbReference>
<proteinExistence type="inferred from homology"/>